<proteinExistence type="predicted"/>
<reference evidence="3 4" key="1">
    <citation type="submission" date="2021-02" db="EMBL/GenBank/DDBJ databases">
        <title>De Novo genome assembly of isolated myxobacteria.</title>
        <authorList>
            <person name="Stevens D.C."/>
        </authorList>
    </citation>
    <scope>NUCLEOTIDE SEQUENCE [LARGE SCALE GENOMIC DNA]</scope>
    <source>
        <strain evidence="3 4">SCHIC003</strain>
    </source>
</reference>
<dbReference type="InterPro" id="IPR007112">
    <property type="entry name" value="Expansin/allergen_DPBB_dom"/>
</dbReference>
<dbReference type="InterPro" id="IPR036749">
    <property type="entry name" value="Expansin_CBD_sf"/>
</dbReference>
<dbReference type="PROSITE" id="PS51257">
    <property type="entry name" value="PROKAR_LIPOPROTEIN"/>
    <property type="match status" value="1"/>
</dbReference>
<dbReference type="Pfam" id="PF03330">
    <property type="entry name" value="DPBB_1"/>
    <property type="match status" value="1"/>
</dbReference>
<dbReference type="Gene3D" id="2.60.40.760">
    <property type="entry name" value="Expansin, cellulose-binding-like domain"/>
    <property type="match status" value="1"/>
</dbReference>
<dbReference type="SUPFAM" id="SSF49590">
    <property type="entry name" value="PHL pollen allergen"/>
    <property type="match status" value="1"/>
</dbReference>
<dbReference type="CDD" id="cd22272">
    <property type="entry name" value="DPBB_EXLX1-like"/>
    <property type="match status" value="1"/>
</dbReference>
<dbReference type="InterPro" id="IPR049818">
    <property type="entry name" value="Expansin_EXLX1-like"/>
</dbReference>
<dbReference type="Proteomes" id="UP000663090">
    <property type="component" value="Chromosome"/>
</dbReference>
<dbReference type="PROSITE" id="PS50842">
    <property type="entry name" value="EXPANSIN_EG45"/>
    <property type="match status" value="1"/>
</dbReference>
<dbReference type="InterPro" id="IPR009009">
    <property type="entry name" value="RlpA-like_DPBB"/>
</dbReference>
<keyword evidence="1" id="KW-0732">Signal</keyword>
<feature type="domain" description="Expansin-like EG45" evidence="2">
    <location>
        <begin position="63"/>
        <end position="152"/>
    </location>
</feature>
<dbReference type="SUPFAM" id="SSF50685">
    <property type="entry name" value="Barwin-like endoglucanases"/>
    <property type="match status" value="1"/>
</dbReference>
<gene>
    <name evidence="3" type="ORF">JY572_04800</name>
</gene>
<sequence>MADALRYTGPRMRPLPHRSRSLLVPMAATLLACGGCGEDPSGGGVPLGEEQQGIATYYDATGAGNCSYDASPNDMMVAAMNTPQYANSAACGQCVDIQGPSGNVRVRIVDRCPECAAGHLDLSREAFAKIAEMRLGRVDIKWKVVSCDVAGSLQYHFKNGSNPWWTAIQVRNHRLPISKLEWRRGDGAWKNVPRQDYNYFVNDSGMGEGSFSVRVTASTGEQVEDTLSRVLDNATTEGISQFR</sequence>
<dbReference type="InterPro" id="IPR051477">
    <property type="entry name" value="Expansin_CellWall"/>
</dbReference>
<protein>
    <recommendedName>
        <fullName evidence="2">Expansin-like EG45 domain-containing protein</fullName>
    </recommendedName>
</protein>
<dbReference type="PANTHER" id="PTHR31836:SF21">
    <property type="entry name" value="EXPANSIN-LIKE PROTEIN 7"/>
    <property type="match status" value="1"/>
</dbReference>
<evidence type="ECO:0000256" key="1">
    <source>
        <dbReference type="ARBA" id="ARBA00022729"/>
    </source>
</evidence>
<evidence type="ECO:0000259" key="2">
    <source>
        <dbReference type="PROSITE" id="PS50842"/>
    </source>
</evidence>
<organism evidence="3 4">
    <name type="scientific">Myxococcus landrumensis</name>
    <dbReference type="NCBI Taxonomy" id="2813577"/>
    <lineage>
        <taxon>Bacteria</taxon>
        <taxon>Pseudomonadati</taxon>
        <taxon>Myxococcota</taxon>
        <taxon>Myxococcia</taxon>
        <taxon>Myxococcales</taxon>
        <taxon>Cystobacterineae</taxon>
        <taxon>Myxococcaceae</taxon>
        <taxon>Myxococcus</taxon>
    </lineage>
</organism>
<evidence type="ECO:0000313" key="3">
    <source>
        <dbReference type="EMBL" id="QSQ15401.1"/>
    </source>
</evidence>
<name>A0ABX7N9F3_9BACT</name>
<accession>A0ABX7N9F3</accession>
<keyword evidence="4" id="KW-1185">Reference proteome</keyword>
<dbReference type="Gene3D" id="2.40.40.10">
    <property type="entry name" value="RlpA-like domain"/>
    <property type="match status" value="1"/>
</dbReference>
<dbReference type="PANTHER" id="PTHR31836">
    <property type="match status" value="1"/>
</dbReference>
<evidence type="ECO:0000313" key="4">
    <source>
        <dbReference type="Proteomes" id="UP000663090"/>
    </source>
</evidence>
<dbReference type="InterPro" id="IPR036908">
    <property type="entry name" value="RlpA-like_sf"/>
</dbReference>
<dbReference type="NCBIfam" id="NF041144">
    <property type="entry name" value="expansin_EXLX1"/>
    <property type="match status" value="1"/>
</dbReference>
<dbReference type="EMBL" id="CP071091">
    <property type="protein sequence ID" value="QSQ15401.1"/>
    <property type="molecule type" value="Genomic_DNA"/>
</dbReference>